<dbReference type="AlphaFoldDB" id="A0A7J7BT78"/>
<feature type="compositionally biased region" description="Basic and acidic residues" evidence="1">
    <location>
        <begin position="703"/>
        <end position="726"/>
    </location>
</feature>
<dbReference type="GO" id="GO:0005634">
    <property type="term" value="C:nucleus"/>
    <property type="evidence" value="ECO:0007669"/>
    <property type="project" value="TreeGrafter"/>
</dbReference>
<feature type="domain" description="Hpc2-related" evidence="2">
    <location>
        <begin position="115"/>
        <end position="157"/>
    </location>
</feature>
<dbReference type="EMBL" id="JAAARO010000023">
    <property type="protein sequence ID" value="KAF5725303.1"/>
    <property type="molecule type" value="Genomic_DNA"/>
</dbReference>
<protein>
    <recommendedName>
        <fullName evidence="2">Hpc2-related domain-containing protein</fullName>
    </recommendedName>
</protein>
<keyword evidence="4" id="KW-1185">Reference proteome</keyword>
<feature type="compositionally biased region" description="Polar residues" evidence="1">
    <location>
        <begin position="287"/>
        <end position="301"/>
    </location>
</feature>
<accession>A0A7J7BT78</accession>
<dbReference type="InterPro" id="IPR014840">
    <property type="entry name" value="HRD"/>
</dbReference>
<feature type="compositionally biased region" description="Acidic residues" evidence="1">
    <location>
        <begin position="107"/>
        <end position="124"/>
    </location>
</feature>
<sequence>MGDERSNGGESSRVQPTCLRKGDRQLFSVELRPGETTFVSWRKLVKDASKGSGSAGGTDTPANAPNLESLIAPAQLAESTEKDAPHPHRFSAVIEKIERLYTGKDSSDEEDLMDIPDDDQYDTEDSFIDDAELDEYFEVDNSAIKHDGFFVNRGKLERINQTVVIPHQQPKKRRRKDSTKALGEDGDGCVNNKPAKVSKAAAAKSAPLLNNSYAPSQNLAVNSGHHEEMKSQNQLNAFGNSSKKKAADNKRISDPSPYLNVPNGGASASYAHAKDIETPKAGVVRTKNPSSKLKDASGSSDASHKKYYEKSAYSLSKMPSGKPLNNNEVELSFRLGEKNGIRELSHANVVESESSMQIKKTSHVHKKDGSSFRSKSSMLEKAIGELQKIVAESRPPAFENQEVDASSHAMKRTRLSREIKLKLAKVARLAASQGKISKELINRLMSILGHIVQLRTLKRNLKVMISMGLSAKQEKDHRFQHLKKEVVEMIKMHVPSLESKALERQAGASDDFQEVGSEGKGVNKRKFRMNAAMEEKICDLYDLFIDGLDDESGPRIRKLYSECVIQLAELWPNGFMDNHGIKRAICRAKERRRALYTRHKETIKKKNMLVPRPEEAAKVDTGSIAQSQGVRDRLDTDHEVHVSALPHKPVSNITTAAVQTSPSMCAPNLSRPKSEKSKGSLTHSMGDAKMPDGALAKKKVKRKPEPGLDGTHPHPEKLHTQSDERHKPLKLPSILPQKSDKRHKSLKLPSILPPKSVLPQKSVLPLAAPSGLNSQADHAA</sequence>
<feature type="region of interest" description="Disordered" evidence="1">
    <location>
        <begin position="352"/>
        <end position="373"/>
    </location>
</feature>
<dbReference type="GO" id="GO:0006325">
    <property type="term" value="P:chromatin organization"/>
    <property type="evidence" value="ECO:0007669"/>
    <property type="project" value="TreeGrafter"/>
</dbReference>
<dbReference type="FunCoup" id="A0A7J7BT78">
    <property type="interactions" value="1769"/>
</dbReference>
<feature type="region of interest" description="Disordered" evidence="1">
    <location>
        <begin position="101"/>
        <end position="124"/>
    </location>
</feature>
<feature type="region of interest" description="Disordered" evidence="1">
    <location>
        <begin position="166"/>
        <end position="193"/>
    </location>
</feature>
<proteinExistence type="predicted"/>
<dbReference type="Pfam" id="PF08729">
    <property type="entry name" value="HUN"/>
    <property type="match status" value="1"/>
</dbReference>
<dbReference type="PANTHER" id="PTHR21669">
    <property type="entry name" value="CAPZ-INTERACTING PROTEIN AND RELATED PROTEINS"/>
    <property type="match status" value="1"/>
</dbReference>
<evidence type="ECO:0000313" key="4">
    <source>
        <dbReference type="Proteomes" id="UP000593562"/>
    </source>
</evidence>
<gene>
    <name evidence="3" type="ORF">HS088_TW23G00024</name>
</gene>
<name>A0A7J7BT78_TRIWF</name>
<dbReference type="Proteomes" id="UP000593562">
    <property type="component" value="Unassembled WGS sequence"/>
</dbReference>
<feature type="region of interest" description="Disordered" evidence="1">
    <location>
        <begin position="240"/>
        <end position="265"/>
    </location>
</feature>
<feature type="region of interest" description="Disordered" evidence="1">
    <location>
        <begin position="279"/>
        <end position="304"/>
    </location>
</feature>
<dbReference type="InParanoid" id="A0A7J7BT78"/>
<evidence type="ECO:0000256" key="1">
    <source>
        <dbReference type="SAM" id="MobiDB-lite"/>
    </source>
</evidence>
<reference evidence="3 4" key="1">
    <citation type="journal article" date="2020" name="Nat. Commun.">
        <title>Genome of Tripterygium wilfordii and identification of cytochrome P450 involved in triptolide biosynthesis.</title>
        <authorList>
            <person name="Tu L."/>
            <person name="Su P."/>
            <person name="Zhang Z."/>
            <person name="Gao L."/>
            <person name="Wang J."/>
            <person name="Hu T."/>
            <person name="Zhou J."/>
            <person name="Zhang Y."/>
            <person name="Zhao Y."/>
            <person name="Liu Y."/>
            <person name="Song Y."/>
            <person name="Tong Y."/>
            <person name="Lu Y."/>
            <person name="Yang J."/>
            <person name="Xu C."/>
            <person name="Jia M."/>
            <person name="Peters R.J."/>
            <person name="Huang L."/>
            <person name="Gao W."/>
        </authorList>
    </citation>
    <scope>NUCLEOTIDE SEQUENCE [LARGE SCALE GENOMIC DNA]</scope>
    <source>
        <strain evidence="4">cv. XIE 37</strain>
        <tissue evidence="3">Leaf</tissue>
    </source>
</reference>
<comment type="caution">
    <text evidence="3">The sequence shown here is derived from an EMBL/GenBank/DDBJ whole genome shotgun (WGS) entry which is preliminary data.</text>
</comment>
<evidence type="ECO:0000313" key="3">
    <source>
        <dbReference type="EMBL" id="KAF5725303.1"/>
    </source>
</evidence>
<feature type="region of interest" description="Disordered" evidence="1">
    <location>
        <begin position="661"/>
        <end position="759"/>
    </location>
</feature>
<dbReference type="PANTHER" id="PTHR21669:SF28">
    <property type="entry name" value="YEMANUCLEIN"/>
    <property type="match status" value="1"/>
</dbReference>
<evidence type="ECO:0000259" key="2">
    <source>
        <dbReference type="Pfam" id="PF08729"/>
    </source>
</evidence>
<organism evidence="3 4">
    <name type="scientific">Tripterygium wilfordii</name>
    <name type="common">Thunder God vine</name>
    <dbReference type="NCBI Taxonomy" id="458696"/>
    <lineage>
        <taxon>Eukaryota</taxon>
        <taxon>Viridiplantae</taxon>
        <taxon>Streptophyta</taxon>
        <taxon>Embryophyta</taxon>
        <taxon>Tracheophyta</taxon>
        <taxon>Spermatophyta</taxon>
        <taxon>Magnoliopsida</taxon>
        <taxon>eudicotyledons</taxon>
        <taxon>Gunneridae</taxon>
        <taxon>Pentapetalae</taxon>
        <taxon>rosids</taxon>
        <taxon>fabids</taxon>
        <taxon>Celastrales</taxon>
        <taxon>Celastraceae</taxon>
        <taxon>Tripterygium</taxon>
    </lineage>
</organism>